<evidence type="ECO:0008006" key="4">
    <source>
        <dbReference type="Google" id="ProtNLM"/>
    </source>
</evidence>
<accession>A0A8H7PNV9</accession>
<proteinExistence type="predicted"/>
<dbReference type="EMBL" id="JAEPRA010000013">
    <property type="protein sequence ID" value="KAG2176854.1"/>
    <property type="molecule type" value="Genomic_DNA"/>
</dbReference>
<feature type="transmembrane region" description="Helical" evidence="1">
    <location>
        <begin position="73"/>
        <end position="91"/>
    </location>
</feature>
<name>A0A8H7PNV9_9FUNG</name>
<keyword evidence="1" id="KW-0472">Membrane</keyword>
<sequence>MYAEKLFIASTGLYAGYAFGISVSGAPTIAVSQKPKDSWQTIYDTGKMVVVPLAFITAVSGGLMYARTKDPRILAATVIGFSPVPFTVLAMRSNIKRLQSSSNADPRILELTNTWANLHWVRTAAGLVSFGLAIFTLL</sequence>
<protein>
    <recommendedName>
        <fullName evidence="4">DUF1772-domain-containing protein</fullName>
    </recommendedName>
</protein>
<dbReference type="OrthoDB" id="5954308at2759"/>
<reference evidence="2" key="1">
    <citation type="submission" date="2020-12" db="EMBL/GenBank/DDBJ databases">
        <title>Metabolic potential, ecology and presence of endohyphal bacteria is reflected in genomic diversity of Mucoromycotina.</title>
        <authorList>
            <person name="Muszewska A."/>
            <person name="Okrasinska A."/>
            <person name="Steczkiewicz K."/>
            <person name="Drgas O."/>
            <person name="Orlowska M."/>
            <person name="Perlinska-Lenart U."/>
            <person name="Aleksandrzak-Piekarczyk T."/>
            <person name="Szatraj K."/>
            <person name="Zielenkiewicz U."/>
            <person name="Pilsyk S."/>
            <person name="Malc E."/>
            <person name="Mieczkowski P."/>
            <person name="Kruszewska J.S."/>
            <person name="Biernat P."/>
            <person name="Pawlowska J."/>
        </authorList>
    </citation>
    <scope>NUCLEOTIDE SEQUENCE</scope>
    <source>
        <strain evidence="2">WA0000051536</strain>
    </source>
</reference>
<evidence type="ECO:0000313" key="2">
    <source>
        <dbReference type="EMBL" id="KAG2176854.1"/>
    </source>
</evidence>
<dbReference type="PANTHER" id="PTHR36535">
    <property type="entry name" value="YALI0E30327P"/>
    <property type="match status" value="1"/>
</dbReference>
<dbReference type="InterPro" id="IPR013901">
    <property type="entry name" value="Anthrone_oxy"/>
</dbReference>
<keyword evidence="3" id="KW-1185">Reference proteome</keyword>
<keyword evidence="1" id="KW-1133">Transmembrane helix</keyword>
<dbReference type="Proteomes" id="UP000612746">
    <property type="component" value="Unassembled WGS sequence"/>
</dbReference>
<dbReference type="PANTHER" id="PTHR36535:SF1">
    <property type="entry name" value="DUF1772 DOMAIN-CONTAINING PROTEIN"/>
    <property type="match status" value="1"/>
</dbReference>
<keyword evidence="1" id="KW-0812">Transmembrane</keyword>
<organism evidence="2 3">
    <name type="scientific">Umbelopsis vinacea</name>
    <dbReference type="NCBI Taxonomy" id="44442"/>
    <lineage>
        <taxon>Eukaryota</taxon>
        <taxon>Fungi</taxon>
        <taxon>Fungi incertae sedis</taxon>
        <taxon>Mucoromycota</taxon>
        <taxon>Mucoromycotina</taxon>
        <taxon>Umbelopsidomycetes</taxon>
        <taxon>Umbelopsidales</taxon>
        <taxon>Umbelopsidaceae</taxon>
        <taxon>Umbelopsis</taxon>
    </lineage>
</organism>
<comment type="caution">
    <text evidence="2">The sequence shown here is derived from an EMBL/GenBank/DDBJ whole genome shotgun (WGS) entry which is preliminary data.</text>
</comment>
<dbReference type="AlphaFoldDB" id="A0A8H7PNV9"/>
<dbReference type="Pfam" id="PF08592">
    <property type="entry name" value="Anthrone_oxy"/>
    <property type="match status" value="1"/>
</dbReference>
<evidence type="ECO:0000313" key="3">
    <source>
        <dbReference type="Proteomes" id="UP000612746"/>
    </source>
</evidence>
<evidence type="ECO:0000256" key="1">
    <source>
        <dbReference type="SAM" id="Phobius"/>
    </source>
</evidence>
<feature type="transmembrane region" description="Helical" evidence="1">
    <location>
        <begin position="48"/>
        <end position="66"/>
    </location>
</feature>
<gene>
    <name evidence="2" type="ORF">INT44_007518</name>
</gene>
<feature type="transmembrane region" description="Helical" evidence="1">
    <location>
        <begin position="119"/>
        <end position="137"/>
    </location>
</feature>